<evidence type="ECO:0000259" key="1">
    <source>
        <dbReference type="Pfam" id="PF06985"/>
    </source>
</evidence>
<dbReference type="OrthoDB" id="3635333at2759"/>
<dbReference type="InterPro" id="IPR010730">
    <property type="entry name" value="HET"/>
</dbReference>
<keyword evidence="4" id="KW-1185">Reference proteome</keyword>
<accession>A0A6A6CU03</accession>
<dbReference type="AlphaFoldDB" id="A0A6A6CU03"/>
<dbReference type="GeneID" id="54569390"/>
<evidence type="ECO:0000313" key="3">
    <source>
        <dbReference type="EMBL" id="KAF2170193.1"/>
    </source>
</evidence>
<sequence length="265" mass="30413">MRLINLETLELEELNDNNLPEYAILSHTWERGEVSYRDWPAQKEFPHLKGYKKILGFRDVVRSKYRYRYGWADTCCIDKSSSAELTEAINSMFTYYKNAAVCVAYLADVQSWPKDISSSRWMTRGWTLQELIAPSRVEFYDSAWKSLGDLSWRIASQLQRSTGIPESVLTNDSAPSEWSIAQRMSWASSRQTTRVEDQAYCLLGLFDVSLPLIYGEGERAFVRLQEEIIRQSPDHSIFAWHFTGVLSLRSEAPGQVTGKGRGWAG</sequence>
<dbReference type="EMBL" id="ML993586">
    <property type="protein sequence ID" value="KAF2170193.1"/>
    <property type="molecule type" value="Genomic_DNA"/>
</dbReference>
<dbReference type="RefSeq" id="XP_033671082.1">
    <property type="nucleotide sequence ID" value="XM_033816118.1"/>
</dbReference>
<evidence type="ECO:0000313" key="4">
    <source>
        <dbReference type="Proteomes" id="UP000799537"/>
    </source>
</evidence>
<dbReference type="PANTHER" id="PTHR10622">
    <property type="entry name" value="HET DOMAIN-CONTAINING PROTEIN"/>
    <property type="match status" value="1"/>
</dbReference>
<organism evidence="3 4">
    <name type="scientific">Zasmidium cellare ATCC 36951</name>
    <dbReference type="NCBI Taxonomy" id="1080233"/>
    <lineage>
        <taxon>Eukaryota</taxon>
        <taxon>Fungi</taxon>
        <taxon>Dikarya</taxon>
        <taxon>Ascomycota</taxon>
        <taxon>Pezizomycotina</taxon>
        <taxon>Dothideomycetes</taxon>
        <taxon>Dothideomycetidae</taxon>
        <taxon>Mycosphaerellales</taxon>
        <taxon>Mycosphaerellaceae</taxon>
        <taxon>Zasmidium</taxon>
    </lineage>
</organism>
<protein>
    <submittedName>
        <fullName evidence="3">Uncharacterized protein</fullName>
    </submittedName>
</protein>
<feature type="domain" description="Heterokaryon incompatibility" evidence="1">
    <location>
        <begin position="22"/>
        <end position="108"/>
    </location>
</feature>
<proteinExistence type="predicted"/>
<dbReference type="Proteomes" id="UP000799537">
    <property type="component" value="Unassembled WGS sequence"/>
</dbReference>
<dbReference type="Pfam" id="PF06985">
    <property type="entry name" value="HET"/>
    <property type="match status" value="1"/>
</dbReference>
<evidence type="ECO:0000259" key="2">
    <source>
        <dbReference type="Pfam" id="PF26640"/>
    </source>
</evidence>
<reference evidence="3" key="1">
    <citation type="journal article" date="2020" name="Stud. Mycol.">
        <title>101 Dothideomycetes genomes: a test case for predicting lifestyles and emergence of pathogens.</title>
        <authorList>
            <person name="Haridas S."/>
            <person name="Albert R."/>
            <person name="Binder M."/>
            <person name="Bloem J."/>
            <person name="Labutti K."/>
            <person name="Salamov A."/>
            <person name="Andreopoulos B."/>
            <person name="Baker S."/>
            <person name="Barry K."/>
            <person name="Bills G."/>
            <person name="Bluhm B."/>
            <person name="Cannon C."/>
            <person name="Castanera R."/>
            <person name="Culley D."/>
            <person name="Daum C."/>
            <person name="Ezra D."/>
            <person name="Gonzalez J."/>
            <person name="Henrissat B."/>
            <person name="Kuo A."/>
            <person name="Liang C."/>
            <person name="Lipzen A."/>
            <person name="Lutzoni F."/>
            <person name="Magnuson J."/>
            <person name="Mondo S."/>
            <person name="Nolan M."/>
            <person name="Ohm R."/>
            <person name="Pangilinan J."/>
            <person name="Park H.-J."/>
            <person name="Ramirez L."/>
            <person name="Alfaro M."/>
            <person name="Sun H."/>
            <person name="Tritt A."/>
            <person name="Yoshinaga Y."/>
            <person name="Zwiers L.-H."/>
            <person name="Turgeon B."/>
            <person name="Goodwin S."/>
            <person name="Spatafora J."/>
            <person name="Crous P."/>
            <person name="Grigoriev I."/>
        </authorList>
    </citation>
    <scope>NUCLEOTIDE SEQUENCE</scope>
    <source>
        <strain evidence="3">ATCC 36951</strain>
    </source>
</reference>
<feature type="domain" description="DUF8212" evidence="2">
    <location>
        <begin position="219"/>
        <end position="242"/>
    </location>
</feature>
<dbReference type="InterPro" id="IPR058525">
    <property type="entry name" value="DUF8212"/>
</dbReference>
<dbReference type="PANTHER" id="PTHR10622:SF10">
    <property type="entry name" value="HET DOMAIN-CONTAINING PROTEIN"/>
    <property type="match status" value="1"/>
</dbReference>
<gene>
    <name evidence="3" type="ORF">M409DRAFT_64528</name>
</gene>
<name>A0A6A6CU03_ZASCE</name>
<dbReference type="Pfam" id="PF26640">
    <property type="entry name" value="DUF8212"/>
    <property type="match status" value="1"/>
</dbReference>